<name>A0A239BPS7_9ACTN</name>
<protein>
    <submittedName>
        <fullName evidence="2">HDIG domain-containing protein</fullName>
    </submittedName>
</protein>
<dbReference type="InterPro" id="IPR006674">
    <property type="entry name" value="HD_domain"/>
</dbReference>
<accession>A0A239BPS7</accession>
<keyword evidence="3" id="KW-1185">Reference proteome</keyword>
<dbReference type="AlphaFoldDB" id="A0A239BPS7"/>
<dbReference type="EMBL" id="FZNP01000011">
    <property type="protein sequence ID" value="SNS09662.1"/>
    <property type="molecule type" value="Genomic_DNA"/>
</dbReference>
<organism evidence="2 3">
    <name type="scientific">Actinomadura mexicana</name>
    <dbReference type="NCBI Taxonomy" id="134959"/>
    <lineage>
        <taxon>Bacteria</taxon>
        <taxon>Bacillati</taxon>
        <taxon>Actinomycetota</taxon>
        <taxon>Actinomycetes</taxon>
        <taxon>Streptosporangiales</taxon>
        <taxon>Thermomonosporaceae</taxon>
        <taxon>Actinomadura</taxon>
    </lineage>
</organism>
<evidence type="ECO:0000259" key="1">
    <source>
        <dbReference type="Pfam" id="PF01966"/>
    </source>
</evidence>
<proteinExistence type="predicted"/>
<gene>
    <name evidence="2" type="ORF">SAMN06265355_11118</name>
</gene>
<reference evidence="3" key="1">
    <citation type="submission" date="2017-06" db="EMBL/GenBank/DDBJ databases">
        <authorList>
            <person name="Varghese N."/>
            <person name="Submissions S."/>
        </authorList>
    </citation>
    <scope>NUCLEOTIDE SEQUENCE [LARGE SCALE GENOMIC DNA]</scope>
    <source>
        <strain evidence="3">DSM 44485</strain>
    </source>
</reference>
<sequence>MPWRGKGGGRSRYRAGMPSPILRRALTEPGLRPLPERAARLLEDLDAPPRLAAHLRAVHDVAAELVGWARERHPGLAVDAEAVLFGAATHDIGKALHTAELSGPGAEHERAGHALLRERGVEERLARFARTHASWADPGVGVDDLLVSLADAIWKAERVIGLERRLVEVLAAASGQEGWQVFMDLDDVCDRLAAGADRRLAFQSAYPVAGGTASTA</sequence>
<evidence type="ECO:0000313" key="3">
    <source>
        <dbReference type="Proteomes" id="UP000198420"/>
    </source>
</evidence>
<dbReference type="Proteomes" id="UP000198420">
    <property type="component" value="Unassembled WGS sequence"/>
</dbReference>
<feature type="domain" description="HD" evidence="1">
    <location>
        <begin position="70"/>
        <end position="152"/>
    </location>
</feature>
<dbReference type="Pfam" id="PF01966">
    <property type="entry name" value="HD"/>
    <property type="match status" value="1"/>
</dbReference>
<dbReference type="SUPFAM" id="SSF109604">
    <property type="entry name" value="HD-domain/PDEase-like"/>
    <property type="match status" value="1"/>
</dbReference>
<evidence type="ECO:0000313" key="2">
    <source>
        <dbReference type="EMBL" id="SNS09662.1"/>
    </source>
</evidence>